<sequence>MGCLTLFFDTGCSAAFHAPLYCKLQKLFMKERYCIKKKSFNHVKVLFWHRQNHQDKERIYTLGTLAGLSHQAQALSTFLLLPVSHFSIASFSIFNA</sequence>
<keyword evidence="2" id="KW-1185">Reference proteome</keyword>
<dbReference type="Proteomes" id="UP001164929">
    <property type="component" value="Chromosome 19"/>
</dbReference>
<protein>
    <submittedName>
        <fullName evidence="1">Uncharacterized protein</fullName>
    </submittedName>
</protein>
<dbReference type="EMBL" id="JAQIZT010000019">
    <property type="protein sequence ID" value="KAJ6951922.1"/>
    <property type="molecule type" value="Genomic_DNA"/>
</dbReference>
<name>A0AAD6L7R5_9ROSI</name>
<evidence type="ECO:0000313" key="2">
    <source>
        <dbReference type="Proteomes" id="UP001164929"/>
    </source>
</evidence>
<proteinExistence type="predicted"/>
<organism evidence="1 2">
    <name type="scientific">Populus alba x Populus x berolinensis</name>
    <dbReference type="NCBI Taxonomy" id="444605"/>
    <lineage>
        <taxon>Eukaryota</taxon>
        <taxon>Viridiplantae</taxon>
        <taxon>Streptophyta</taxon>
        <taxon>Embryophyta</taxon>
        <taxon>Tracheophyta</taxon>
        <taxon>Spermatophyta</taxon>
        <taxon>Magnoliopsida</taxon>
        <taxon>eudicotyledons</taxon>
        <taxon>Gunneridae</taxon>
        <taxon>Pentapetalae</taxon>
        <taxon>rosids</taxon>
        <taxon>fabids</taxon>
        <taxon>Malpighiales</taxon>
        <taxon>Salicaceae</taxon>
        <taxon>Saliceae</taxon>
        <taxon>Populus</taxon>
    </lineage>
</organism>
<reference evidence="1" key="1">
    <citation type="journal article" date="2023" name="Mol. Ecol. Resour.">
        <title>Chromosome-level genome assembly of a triploid poplar Populus alba 'Berolinensis'.</title>
        <authorList>
            <person name="Chen S."/>
            <person name="Yu Y."/>
            <person name="Wang X."/>
            <person name="Wang S."/>
            <person name="Zhang T."/>
            <person name="Zhou Y."/>
            <person name="He R."/>
            <person name="Meng N."/>
            <person name="Wang Y."/>
            <person name="Liu W."/>
            <person name="Liu Z."/>
            <person name="Liu J."/>
            <person name="Guo Q."/>
            <person name="Huang H."/>
            <person name="Sederoff R.R."/>
            <person name="Wang G."/>
            <person name="Qu G."/>
            <person name="Chen S."/>
        </authorList>
    </citation>
    <scope>NUCLEOTIDE SEQUENCE</scope>
    <source>
        <strain evidence="1">SC-2020</strain>
    </source>
</reference>
<accession>A0AAD6L7R5</accession>
<dbReference type="AlphaFoldDB" id="A0AAD6L7R5"/>
<comment type="caution">
    <text evidence="1">The sequence shown here is derived from an EMBL/GenBank/DDBJ whole genome shotgun (WGS) entry which is preliminary data.</text>
</comment>
<evidence type="ECO:0000313" key="1">
    <source>
        <dbReference type="EMBL" id="KAJ6951922.1"/>
    </source>
</evidence>
<gene>
    <name evidence="1" type="ORF">NC653_041169</name>
</gene>